<organism evidence="9 10">
    <name type="scientific">Microbacterium hatanonis</name>
    <dbReference type="NCBI Taxonomy" id="404366"/>
    <lineage>
        <taxon>Bacteria</taxon>
        <taxon>Bacillati</taxon>
        <taxon>Actinomycetota</taxon>
        <taxon>Actinomycetes</taxon>
        <taxon>Micrococcales</taxon>
        <taxon>Microbacteriaceae</taxon>
        <taxon>Microbacterium</taxon>
    </lineage>
</organism>
<evidence type="ECO:0000256" key="2">
    <source>
        <dbReference type="ARBA" id="ARBA00009695"/>
    </source>
</evidence>
<dbReference type="PANTHER" id="PTHR33602:SF1">
    <property type="entry name" value="REGULATORY PROTEIN RECX FAMILY PROTEIN"/>
    <property type="match status" value="1"/>
</dbReference>
<evidence type="ECO:0000313" key="9">
    <source>
        <dbReference type="EMBL" id="TXK12587.1"/>
    </source>
</evidence>
<dbReference type="EMBL" id="VRSV01000001">
    <property type="protein sequence ID" value="TXK12587.1"/>
    <property type="molecule type" value="Genomic_DNA"/>
</dbReference>
<keyword evidence="10" id="KW-1185">Reference proteome</keyword>
<evidence type="ECO:0000256" key="1">
    <source>
        <dbReference type="ARBA" id="ARBA00004496"/>
    </source>
</evidence>
<comment type="similarity">
    <text evidence="2 5">Belongs to the RecX family.</text>
</comment>
<dbReference type="GO" id="GO:0006282">
    <property type="term" value="P:regulation of DNA repair"/>
    <property type="evidence" value="ECO:0007669"/>
    <property type="project" value="UniProtKB-UniRule"/>
</dbReference>
<keyword evidence="4 5" id="KW-0963">Cytoplasm</keyword>
<comment type="caution">
    <text evidence="9">The sequence shown here is derived from an EMBL/GenBank/DDBJ whole genome shotgun (WGS) entry which is preliminary data.</text>
</comment>
<proteinExistence type="inferred from homology"/>
<evidence type="ECO:0000313" key="10">
    <source>
        <dbReference type="Proteomes" id="UP000321034"/>
    </source>
</evidence>
<dbReference type="RefSeq" id="WP_147893301.1">
    <property type="nucleotide sequence ID" value="NZ_BAAANR010000001.1"/>
</dbReference>
<comment type="subcellular location">
    <subcellularLocation>
        <location evidence="1 5">Cytoplasm</location>
    </subcellularLocation>
</comment>
<dbReference type="Proteomes" id="UP000321034">
    <property type="component" value="Unassembled WGS sequence"/>
</dbReference>
<gene>
    <name evidence="5" type="primary">recX</name>
    <name evidence="9" type="ORF">FVP77_03710</name>
</gene>
<comment type="function">
    <text evidence="5">Modulates RecA activity.</text>
</comment>
<protein>
    <recommendedName>
        <fullName evidence="3 5">Regulatory protein RecX</fullName>
    </recommendedName>
</protein>
<feature type="domain" description="RecX second three-helical" evidence="7">
    <location>
        <begin position="147"/>
        <end position="188"/>
    </location>
</feature>
<accession>A0A5C8I0V0</accession>
<evidence type="ECO:0000256" key="3">
    <source>
        <dbReference type="ARBA" id="ARBA00018111"/>
    </source>
</evidence>
<sequence>MAPIDGGESEGSALAPVIPLFGGEHPERGGTPRSGRARPTRSEPARSETAQGDADIPWHASWVAPDSARRSTDRRGATDAPCGGDASDAEAVDPNEVRDAAEASLLRKLRTRQLSVSESRGVLVAAGMAGDAADELLDQFERLGYLDDVSLSQQLVRAAVERKGQGRQAISPLLTRRGIPRDVVETVLAEMPDDDLERALEFARTKARSLGARDRETALRRLLGQLARRGYPSSVSMTAARQALDEL</sequence>
<dbReference type="InterPro" id="IPR053924">
    <property type="entry name" value="RecX_HTH_2nd"/>
</dbReference>
<dbReference type="HAMAP" id="MF_01114">
    <property type="entry name" value="RecX"/>
    <property type="match status" value="1"/>
</dbReference>
<dbReference type="InterPro" id="IPR003783">
    <property type="entry name" value="Regulatory_RecX"/>
</dbReference>
<reference evidence="9 10" key="1">
    <citation type="submission" date="2019-08" db="EMBL/GenBank/DDBJ databases">
        <authorList>
            <person name="Dong K."/>
        </authorList>
    </citation>
    <scope>NUCLEOTIDE SEQUENCE [LARGE SCALE GENOMIC DNA]</scope>
    <source>
        <strain evidence="9 10">JCM14558</strain>
    </source>
</reference>
<evidence type="ECO:0000259" key="7">
    <source>
        <dbReference type="Pfam" id="PF02631"/>
    </source>
</evidence>
<evidence type="ECO:0000256" key="5">
    <source>
        <dbReference type="HAMAP-Rule" id="MF_01114"/>
    </source>
</evidence>
<evidence type="ECO:0000256" key="6">
    <source>
        <dbReference type="SAM" id="MobiDB-lite"/>
    </source>
</evidence>
<dbReference type="AlphaFoldDB" id="A0A5C8I0V0"/>
<dbReference type="InterPro" id="IPR053925">
    <property type="entry name" value="RecX_HTH_3rd"/>
</dbReference>
<evidence type="ECO:0000259" key="8">
    <source>
        <dbReference type="Pfam" id="PF21981"/>
    </source>
</evidence>
<name>A0A5C8I0V0_9MICO</name>
<dbReference type="GO" id="GO:0005737">
    <property type="term" value="C:cytoplasm"/>
    <property type="evidence" value="ECO:0007669"/>
    <property type="project" value="UniProtKB-SubCell"/>
</dbReference>
<feature type="compositionally biased region" description="Basic and acidic residues" evidence="6">
    <location>
        <begin position="67"/>
        <end position="77"/>
    </location>
</feature>
<feature type="region of interest" description="Disordered" evidence="6">
    <location>
        <begin position="1"/>
        <end position="96"/>
    </location>
</feature>
<dbReference type="OrthoDB" id="5244465at2"/>
<dbReference type="Pfam" id="PF21981">
    <property type="entry name" value="RecX_HTH3"/>
    <property type="match status" value="1"/>
</dbReference>
<dbReference type="Pfam" id="PF02631">
    <property type="entry name" value="RecX_HTH2"/>
    <property type="match status" value="1"/>
</dbReference>
<feature type="domain" description="RecX third three-helical" evidence="8">
    <location>
        <begin position="193"/>
        <end position="235"/>
    </location>
</feature>
<evidence type="ECO:0000256" key="4">
    <source>
        <dbReference type="ARBA" id="ARBA00022490"/>
    </source>
</evidence>
<dbReference type="PANTHER" id="PTHR33602">
    <property type="entry name" value="REGULATORY PROTEIN RECX FAMILY PROTEIN"/>
    <property type="match status" value="1"/>
</dbReference>